<dbReference type="EMBL" id="KV440996">
    <property type="protein sequence ID" value="OAD68051.1"/>
    <property type="molecule type" value="Genomic_DNA"/>
</dbReference>
<organism evidence="1 2">
    <name type="scientific">Phycomyces blakesleeanus (strain ATCC 8743b / DSM 1359 / FGSC 10004 / NBRC 33097 / NRRL 1555)</name>
    <dbReference type="NCBI Taxonomy" id="763407"/>
    <lineage>
        <taxon>Eukaryota</taxon>
        <taxon>Fungi</taxon>
        <taxon>Fungi incertae sedis</taxon>
        <taxon>Mucoromycota</taxon>
        <taxon>Mucoromycotina</taxon>
        <taxon>Mucoromycetes</taxon>
        <taxon>Mucorales</taxon>
        <taxon>Phycomycetaceae</taxon>
        <taxon>Phycomyces</taxon>
    </lineage>
</organism>
<accession>A0A162ZNI9</accession>
<keyword evidence="2" id="KW-1185">Reference proteome</keyword>
<dbReference type="AlphaFoldDB" id="A0A162ZNI9"/>
<dbReference type="VEuPathDB" id="FungiDB:PHYBLDRAFT_69127"/>
<sequence>MARFTRSLSFNRFFFSSIQNRWQRHVDIYSRTIKLPTDIPYLIELRFVGTKLALRRVNLRLCMRHYCYKIGPRAYDALNGSNNYQQLYGARKKRRRDLLTNLKSKVFTLTIKLDSSDRLGPNLVRFSHIQLQGHRFLLTTHSQCLRFKRTMTIIMALQVIKHKDQAMLNRKVKRLYDAIPNYEVKDGLKCILKLYPKCNANIQSIENNDLGSSAANLVGILSFDLPKHNKKTVIPVILDSLQTA</sequence>
<name>A0A162ZNI9_PHYB8</name>
<dbReference type="Proteomes" id="UP000077315">
    <property type="component" value="Unassembled WGS sequence"/>
</dbReference>
<dbReference type="RefSeq" id="XP_018286091.1">
    <property type="nucleotide sequence ID" value="XM_018442053.1"/>
</dbReference>
<evidence type="ECO:0000313" key="1">
    <source>
        <dbReference type="EMBL" id="OAD68051.1"/>
    </source>
</evidence>
<protein>
    <submittedName>
        <fullName evidence="1">Uncharacterized protein</fullName>
    </submittedName>
</protein>
<gene>
    <name evidence="1" type="ORF">PHYBLDRAFT_69127</name>
</gene>
<reference evidence="2" key="1">
    <citation type="submission" date="2015-06" db="EMBL/GenBank/DDBJ databases">
        <title>Expansion of signal transduction pathways in fungi by whole-genome duplication.</title>
        <authorList>
            <consortium name="DOE Joint Genome Institute"/>
            <person name="Corrochano L.M."/>
            <person name="Kuo A."/>
            <person name="Marcet-Houben M."/>
            <person name="Polaino S."/>
            <person name="Salamov A."/>
            <person name="Villalobos J.M."/>
            <person name="Alvarez M.I."/>
            <person name="Avalos J."/>
            <person name="Benito E.P."/>
            <person name="Benoit I."/>
            <person name="Burger G."/>
            <person name="Camino L.P."/>
            <person name="Canovas D."/>
            <person name="Cerda-Olmedo E."/>
            <person name="Cheng J.-F."/>
            <person name="Dominguez A."/>
            <person name="Elias M."/>
            <person name="Eslava A.P."/>
            <person name="Glaser F."/>
            <person name="Grimwood J."/>
            <person name="Gutierrez G."/>
            <person name="Heitman J."/>
            <person name="Henrissat B."/>
            <person name="Iturriaga E.A."/>
            <person name="Lang B.F."/>
            <person name="Lavin J.L."/>
            <person name="Lee S."/>
            <person name="Li W."/>
            <person name="Lindquist E."/>
            <person name="Lopez-Garcia S."/>
            <person name="Luque E.M."/>
            <person name="Marcos A.T."/>
            <person name="Martin J."/>
            <person name="McCluskey K."/>
            <person name="Medina H.R."/>
            <person name="Miralles-Duran A."/>
            <person name="Miyazaki A."/>
            <person name="Munoz-Torres E."/>
            <person name="Oguiza J.A."/>
            <person name="Ohm R."/>
            <person name="Olmedo M."/>
            <person name="Orejas M."/>
            <person name="Ortiz-Castellanos L."/>
            <person name="Pisabarro A.G."/>
            <person name="Rodriguez-Romero J."/>
            <person name="Ruiz-Herrera J."/>
            <person name="Ruiz-Vazquez R."/>
            <person name="Sanz C."/>
            <person name="Schackwitz W."/>
            <person name="Schmutz J."/>
            <person name="Shahriari M."/>
            <person name="Shelest E."/>
            <person name="Silva-Franco F."/>
            <person name="Soanes D."/>
            <person name="Syed K."/>
            <person name="Tagua V.G."/>
            <person name="Talbot N.J."/>
            <person name="Thon M."/>
            <person name="De vries R.P."/>
            <person name="Wiebenga A."/>
            <person name="Yadav J.S."/>
            <person name="Braun E.L."/>
            <person name="Baker S."/>
            <person name="Garre V."/>
            <person name="Horwitz B."/>
            <person name="Torres-Martinez S."/>
            <person name="Idnurm A."/>
            <person name="Herrera-Estrella A."/>
            <person name="Gabaldon T."/>
            <person name="Grigoriev I.V."/>
        </authorList>
    </citation>
    <scope>NUCLEOTIDE SEQUENCE [LARGE SCALE GENOMIC DNA]</scope>
    <source>
        <strain evidence="2">NRRL 1555(-)</strain>
    </source>
</reference>
<dbReference type="InParanoid" id="A0A162ZNI9"/>
<dbReference type="GeneID" id="29002959"/>
<evidence type="ECO:0000313" key="2">
    <source>
        <dbReference type="Proteomes" id="UP000077315"/>
    </source>
</evidence>
<proteinExistence type="predicted"/>